<name>A0A0A9AVW5_ARUDO</name>
<dbReference type="AlphaFoldDB" id="A0A0A9AVW5"/>
<feature type="compositionally biased region" description="Basic residues" evidence="1">
    <location>
        <begin position="1"/>
        <end position="18"/>
    </location>
</feature>
<sequence length="27" mass="2994">MSMRRHSAGTSRAARRSARIGTPARRP</sequence>
<evidence type="ECO:0000313" key="2">
    <source>
        <dbReference type="EMBL" id="JAD51222.1"/>
    </source>
</evidence>
<reference evidence="2" key="1">
    <citation type="submission" date="2014-09" db="EMBL/GenBank/DDBJ databases">
        <authorList>
            <person name="Magalhaes I.L.F."/>
            <person name="Oliveira U."/>
            <person name="Santos F.R."/>
            <person name="Vidigal T.H.D.A."/>
            <person name="Brescovit A.D."/>
            <person name="Santos A.J."/>
        </authorList>
    </citation>
    <scope>NUCLEOTIDE SEQUENCE</scope>
    <source>
        <tissue evidence="2">Shoot tissue taken approximately 20 cm above the soil surface</tissue>
    </source>
</reference>
<protein>
    <submittedName>
        <fullName evidence="2">Uncharacterized protein</fullName>
    </submittedName>
</protein>
<reference evidence="2" key="2">
    <citation type="journal article" date="2015" name="Data Brief">
        <title>Shoot transcriptome of the giant reed, Arundo donax.</title>
        <authorList>
            <person name="Barrero R.A."/>
            <person name="Guerrero F.D."/>
            <person name="Moolhuijzen P."/>
            <person name="Goolsby J.A."/>
            <person name="Tidwell J."/>
            <person name="Bellgard S.E."/>
            <person name="Bellgard M.I."/>
        </authorList>
    </citation>
    <scope>NUCLEOTIDE SEQUENCE</scope>
    <source>
        <tissue evidence="2">Shoot tissue taken approximately 20 cm above the soil surface</tissue>
    </source>
</reference>
<organism evidence="2">
    <name type="scientific">Arundo donax</name>
    <name type="common">Giant reed</name>
    <name type="synonym">Donax arundinaceus</name>
    <dbReference type="NCBI Taxonomy" id="35708"/>
    <lineage>
        <taxon>Eukaryota</taxon>
        <taxon>Viridiplantae</taxon>
        <taxon>Streptophyta</taxon>
        <taxon>Embryophyta</taxon>
        <taxon>Tracheophyta</taxon>
        <taxon>Spermatophyta</taxon>
        <taxon>Magnoliopsida</taxon>
        <taxon>Liliopsida</taxon>
        <taxon>Poales</taxon>
        <taxon>Poaceae</taxon>
        <taxon>PACMAD clade</taxon>
        <taxon>Arundinoideae</taxon>
        <taxon>Arundineae</taxon>
        <taxon>Arundo</taxon>
    </lineage>
</organism>
<accession>A0A0A9AVW5</accession>
<proteinExistence type="predicted"/>
<feature type="region of interest" description="Disordered" evidence="1">
    <location>
        <begin position="1"/>
        <end position="27"/>
    </location>
</feature>
<evidence type="ECO:0000256" key="1">
    <source>
        <dbReference type="SAM" id="MobiDB-lite"/>
    </source>
</evidence>
<dbReference type="EMBL" id="GBRH01246673">
    <property type="protein sequence ID" value="JAD51222.1"/>
    <property type="molecule type" value="Transcribed_RNA"/>
</dbReference>